<dbReference type="EMBL" id="JATN01000322">
    <property type="protein sequence ID" value="EUC56294.1"/>
    <property type="molecule type" value="Genomic_DNA"/>
</dbReference>
<protein>
    <submittedName>
        <fullName evidence="6">Transposon Tf2-1 polyprotein</fullName>
    </submittedName>
</protein>
<dbReference type="SUPFAM" id="SSF56672">
    <property type="entry name" value="DNA/RNA polymerases"/>
    <property type="match status" value="1"/>
</dbReference>
<feature type="compositionally biased region" description="Acidic residues" evidence="3">
    <location>
        <begin position="136"/>
        <end position="145"/>
    </location>
</feature>
<feature type="non-terminal residue" evidence="6">
    <location>
        <position position="862"/>
    </location>
</feature>
<dbReference type="InterPro" id="IPR053134">
    <property type="entry name" value="RNA-dir_DNA_polymerase"/>
</dbReference>
<reference evidence="7" key="1">
    <citation type="journal article" date="2014" name="Genome Announc.">
        <title>Draft genome sequence of the plant-pathogenic soil fungus Rhizoctonia solani anastomosis group 3 strain Rhs1AP.</title>
        <authorList>
            <person name="Cubeta M.A."/>
            <person name="Thomas E."/>
            <person name="Dean R.A."/>
            <person name="Jabaji S."/>
            <person name="Neate S.M."/>
            <person name="Tavantzis S."/>
            <person name="Toda T."/>
            <person name="Vilgalys R."/>
            <person name="Bharathan N."/>
            <person name="Fedorova-Abrams N."/>
            <person name="Pakala S.B."/>
            <person name="Pakala S.M."/>
            <person name="Zafar N."/>
            <person name="Joardar V."/>
            <person name="Losada L."/>
            <person name="Nierman W.C."/>
        </authorList>
    </citation>
    <scope>NUCLEOTIDE SEQUENCE [LARGE SCALE GENOMIC DNA]</scope>
    <source>
        <strain evidence="7">AG-3</strain>
    </source>
</reference>
<feature type="domain" description="Reverse transcriptase" evidence="5">
    <location>
        <begin position="631"/>
        <end position="810"/>
    </location>
</feature>
<gene>
    <name evidence="6" type="ORF">RSOL_170040</name>
</gene>
<dbReference type="InterPro" id="IPR000477">
    <property type="entry name" value="RT_dom"/>
</dbReference>
<dbReference type="PANTHER" id="PTHR24559">
    <property type="entry name" value="TRANSPOSON TY3-I GAG-POL POLYPROTEIN"/>
    <property type="match status" value="1"/>
</dbReference>
<dbReference type="InterPro" id="IPR043128">
    <property type="entry name" value="Rev_trsase/Diguanyl_cyclase"/>
</dbReference>
<evidence type="ECO:0000259" key="5">
    <source>
        <dbReference type="PROSITE" id="PS50878"/>
    </source>
</evidence>
<dbReference type="CDD" id="cd00303">
    <property type="entry name" value="retropepsin_like"/>
    <property type="match status" value="1"/>
</dbReference>
<dbReference type="GO" id="GO:0003676">
    <property type="term" value="F:nucleic acid binding"/>
    <property type="evidence" value="ECO:0007669"/>
    <property type="project" value="InterPro"/>
</dbReference>
<accession>X8J421</accession>
<dbReference type="Gene3D" id="3.30.70.270">
    <property type="match status" value="1"/>
</dbReference>
<keyword evidence="1" id="KW-0863">Zinc-finger</keyword>
<dbReference type="InterPro" id="IPR005162">
    <property type="entry name" value="Retrotrans_gag_dom"/>
</dbReference>
<dbReference type="PROSITE" id="PS50878">
    <property type="entry name" value="RT_POL"/>
    <property type="match status" value="1"/>
</dbReference>
<keyword evidence="2" id="KW-0175">Coiled coil</keyword>
<dbReference type="Gene3D" id="2.40.70.10">
    <property type="entry name" value="Acid Proteases"/>
    <property type="match status" value="1"/>
</dbReference>
<dbReference type="PROSITE" id="PS50158">
    <property type="entry name" value="ZF_CCHC"/>
    <property type="match status" value="1"/>
</dbReference>
<keyword evidence="1" id="KW-0862">Zinc</keyword>
<comment type="caution">
    <text evidence="6">The sequence shown here is derived from an EMBL/GenBank/DDBJ whole genome shotgun (WGS) entry which is preliminary data.</text>
</comment>
<evidence type="ECO:0000256" key="2">
    <source>
        <dbReference type="SAM" id="Coils"/>
    </source>
</evidence>
<dbReference type="AlphaFoldDB" id="X8J421"/>
<organism evidence="6 7">
    <name type="scientific">Rhizoctonia solani AG-3 Rhs1AP</name>
    <dbReference type="NCBI Taxonomy" id="1086054"/>
    <lineage>
        <taxon>Eukaryota</taxon>
        <taxon>Fungi</taxon>
        <taxon>Dikarya</taxon>
        <taxon>Basidiomycota</taxon>
        <taxon>Agaricomycotina</taxon>
        <taxon>Agaricomycetes</taxon>
        <taxon>Cantharellales</taxon>
        <taxon>Ceratobasidiaceae</taxon>
        <taxon>Rhizoctonia</taxon>
    </lineage>
</organism>
<dbReference type="Pfam" id="PF08284">
    <property type="entry name" value="RVP_2"/>
    <property type="match status" value="1"/>
</dbReference>
<dbReference type="CDD" id="cd01647">
    <property type="entry name" value="RT_LTR"/>
    <property type="match status" value="1"/>
</dbReference>
<dbReference type="SUPFAM" id="SSF50630">
    <property type="entry name" value="Acid proteases"/>
    <property type="match status" value="1"/>
</dbReference>
<dbReference type="Proteomes" id="UP000030108">
    <property type="component" value="Unassembled WGS sequence"/>
</dbReference>
<evidence type="ECO:0000313" key="6">
    <source>
        <dbReference type="EMBL" id="EUC56294.1"/>
    </source>
</evidence>
<keyword evidence="1" id="KW-0479">Metal-binding</keyword>
<evidence type="ECO:0000256" key="3">
    <source>
        <dbReference type="SAM" id="MobiDB-lite"/>
    </source>
</evidence>
<dbReference type="Pfam" id="PF00078">
    <property type="entry name" value="RVT_1"/>
    <property type="match status" value="1"/>
</dbReference>
<dbReference type="Gene3D" id="3.10.10.10">
    <property type="entry name" value="HIV Type 1 Reverse Transcriptase, subunit A, domain 1"/>
    <property type="match status" value="1"/>
</dbReference>
<dbReference type="InterPro" id="IPR043502">
    <property type="entry name" value="DNA/RNA_pol_sf"/>
</dbReference>
<evidence type="ECO:0000313" key="7">
    <source>
        <dbReference type="Proteomes" id="UP000030108"/>
    </source>
</evidence>
<evidence type="ECO:0000256" key="1">
    <source>
        <dbReference type="PROSITE-ProRule" id="PRU00047"/>
    </source>
</evidence>
<dbReference type="InterPro" id="IPR021109">
    <property type="entry name" value="Peptidase_aspartic_dom_sf"/>
</dbReference>
<evidence type="ECO:0000259" key="4">
    <source>
        <dbReference type="PROSITE" id="PS50158"/>
    </source>
</evidence>
<dbReference type="Pfam" id="PF03732">
    <property type="entry name" value="Retrotrans_gag"/>
    <property type="match status" value="1"/>
</dbReference>
<dbReference type="PANTHER" id="PTHR24559:SF440">
    <property type="entry name" value="RIBONUCLEASE H"/>
    <property type="match status" value="1"/>
</dbReference>
<proteinExistence type="predicted"/>
<feature type="domain" description="CCHC-type" evidence="4">
    <location>
        <begin position="382"/>
        <end position="398"/>
    </location>
</feature>
<feature type="region of interest" description="Disordered" evidence="3">
    <location>
        <begin position="130"/>
        <end position="160"/>
    </location>
</feature>
<name>X8J421_9AGAM</name>
<feature type="coiled-coil region" evidence="2">
    <location>
        <begin position="93"/>
        <end position="120"/>
    </location>
</feature>
<sequence length="862" mass="99093">MTNAVVLQVNDVRTETMKTALAVARIEHNTNEQATHHQYTKQKLRSIKHLSEDTLEAAQGALNISHHAYTTSNALEAELKALQEGIREIPRILSELVNAVTRLEENQEKQNAELEQLKTDVGIIIEMAQRQTESDSPPDEEEEDFFDKPPHSTPKKTKPQALEIPKEARLKKPAAYNGRRGTEAETFLLKMELYFHDYESAFDDKRKISAVLTNMGEGEPSKWAKPYLRKLLDQEDEGCLKSWKDFKAIFLLNFSDPLKKENATRELAKLRQTGPATIYASQFRSIKENLDWDETALIAQFRQGLKNEVQRELLKLSLSKDLDTMSLEEIIEWAIKTDDILHQARTLGEDRVSFNNKPTNTRTPRDDWLPKDLIRKRKEEKRCLKCGKHSHQIKDCPERKYLPDPVKVGKLKGAPATMSGSSKDSEQQVYFIKGINNEFCTYTLAQGIMDPIKTLIDSGSTQNFIDIKFARKHNLPLIELYAPRTIIAIDGKEIEDKVRHKVKMTLKIAERDFTITFYAMPLGDDTPLILGLSWLKEANPTIGWRDSSLTYQEEQGGAIKAKKGELEELPAEFQEYQDIFSEKLFKCLPEHRSYDCAIDFKEGEELPKPARVYPMSPAESKAMQEYMDQELADGKIRPSKSPMAAPCFFVKKSDGGLRLVVDYKKTNEITRGDRFPMPLQEDLLDKIKDAKIFSKLDLRSGYNNIRIREGDEWKTAFRTKGGLFEYLVMPFGLKNAPEVFQRYMNDIFHDLIDDSVIVYLDDILIYLRNKEEHTGHVKEVLRRIQEHNLFLKLSKCKFYTTEVTYIGIVITPEGISMEKEKIKDVEEWPAPKTVKQQYSEATYYANKKGPEVDLVNRTTTGL</sequence>
<dbReference type="GO" id="GO:0008270">
    <property type="term" value="F:zinc ion binding"/>
    <property type="evidence" value="ECO:0007669"/>
    <property type="project" value="UniProtKB-KW"/>
</dbReference>
<dbReference type="InterPro" id="IPR001878">
    <property type="entry name" value="Znf_CCHC"/>
</dbReference>